<feature type="transmembrane region" description="Helical" evidence="1">
    <location>
        <begin position="51"/>
        <end position="72"/>
    </location>
</feature>
<dbReference type="EMBL" id="WHZY01000001">
    <property type="protein sequence ID" value="NEG77403.1"/>
    <property type="molecule type" value="Genomic_DNA"/>
</dbReference>
<dbReference type="RefSeq" id="WP_152349340.1">
    <property type="nucleotide sequence ID" value="NZ_WBSN01000001.1"/>
</dbReference>
<evidence type="ECO:0000256" key="1">
    <source>
        <dbReference type="SAM" id="Phobius"/>
    </source>
</evidence>
<keyword evidence="1" id="KW-0812">Transmembrane</keyword>
<protein>
    <submittedName>
        <fullName evidence="2">DUF2975 domain-containing protein</fullName>
    </submittedName>
</protein>
<evidence type="ECO:0000313" key="3">
    <source>
        <dbReference type="Proteomes" id="UP000469763"/>
    </source>
</evidence>
<dbReference type="AlphaFoldDB" id="A0A7K3TGK6"/>
<dbReference type="Pfam" id="PF11188">
    <property type="entry name" value="DUF2975"/>
    <property type="match status" value="1"/>
</dbReference>
<comment type="caution">
    <text evidence="2">The sequence shown here is derived from an EMBL/GenBank/DDBJ whole genome shotgun (WGS) entry which is preliminary data.</text>
</comment>
<name>A0A7K3TGK6_9BIFI</name>
<keyword evidence="3" id="KW-1185">Reference proteome</keyword>
<sequence>MSQYVSIWALRALKGFSILAWLACAWGQLVAVPALSEAMAGLYPSQTPMRWPYVVMGALLLLCVEVAFVGVWRLLSLSGSGAVFTAKALPCVNLIIGCAAAATVLTAAVLGAFAATAPGDATMQAMDYWSVVTVLGVGAVAGVGFTLLMVVMRGLLRAATDQSDELGQVI</sequence>
<keyword evidence="1" id="KW-1133">Transmembrane helix</keyword>
<feature type="transmembrane region" description="Helical" evidence="1">
    <location>
        <begin position="92"/>
        <end position="116"/>
    </location>
</feature>
<evidence type="ECO:0000313" key="2">
    <source>
        <dbReference type="EMBL" id="NEG77403.1"/>
    </source>
</evidence>
<feature type="transmembrane region" description="Helical" evidence="1">
    <location>
        <begin position="12"/>
        <end position="31"/>
    </location>
</feature>
<keyword evidence="1" id="KW-0472">Membrane</keyword>
<organism evidence="2 3">
    <name type="scientific">Bifidobacterium avesanii</name>
    <dbReference type="NCBI Taxonomy" id="1798157"/>
    <lineage>
        <taxon>Bacteria</taxon>
        <taxon>Bacillati</taxon>
        <taxon>Actinomycetota</taxon>
        <taxon>Actinomycetes</taxon>
        <taxon>Bifidobacteriales</taxon>
        <taxon>Bifidobacteriaceae</taxon>
        <taxon>Bifidobacterium</taxon>
    </lineage>
</organism>
<gene>
    <name evidence="2" type="ORF">GFD22_00045</name>
</gene>
<reference evidence="2 3" key="1">
    <citation type="submission" date="2019-10" db="EMBL/GenBank/DDBJ databases">
        <title>Bifidobacterium from non-human primates.</title>
        <authorList>
            <person name="Modesto M."/>
        </authorList>
    </citation>
    <scope>NUCLEOTIDE SEQUENCE [LARGE SCALE GENOMIC DNA]</scope>
    <source>
        <strain evidence="2 3">TREC</strain>
    </source>
</reference>
<feature type="transmembrane region" description="Helical" evidence="1">
    <location>
        <begin position="128"/>
        <end position="151"/>
    </location>
</feature>
<dbReference type="InterPro" id="IPR021354">
    <property type="entry name" value="DUF2975"/>
</dbReference>
<proteinExistence type="predicted"/>
<dbReference type="Proteomes" id="UP000469763">
    <property type="component" value="Unassembled WGS sequence"/>
</dbReference>
<dbReference type="OrthoDB" id="3240470at2"/>
<accession>A0A7K3TGK6</accession>